<dbReference type="InterPro" id="IPR000825">
    <property type="entry name" value="SUF_FeS_clus_asmbl_SufBD_core"/>
</dbReference>
<name>A0A964WX87_9FLAO</name>
<dbReference type="Pfam" id="PF19295">
    <property type="entry name" value="SufBD_N"/>
    <property type="match status" value="1"/>
</dbReference>
<evidence type="ECO:0000259" key="3">
    <source>
        <dbReference type="Pfam" id="PF19295"/>
    </source>
</evidence>
<organism evidence="4 5">
    <name type="scientific">Flagellimonas ochracea</name>
    <dbReference type="NCBI Taxonomy" id="2696472"/>
    <lineage>
        <taxon>Bacteria</taxon>
        <taxon>Pseudomonadati</taxon>
        <taxon>Bacteroidota</taxon>
        <taxon>Flavobacteriia</taxon>
        <taxon>Flavobacteriales</taxon>
        <taxon>Flavobacteriaceae</taxon>
        <taxon>Flagellimonas</taxon>
    </lineage>
</organism>
<dbReference type="InterPro" id="IPR045595">
    <property type="entry name" value="SufBD_N"/>
</dbReference>
<feature type="domain" description="SUF system FeS cluster assembly SufBD core" evidence="2">
    <location>
        <begin position="175"/>
        <end position="405"/>
    </location>
</feature>
<gene>
    <name evidence="4" type="primary">sufD</name>
    <name evidence="4" type="ORF">GTQ34_06460</name>
</gene>
<comment type="similarity">
    <text evidence="1">Belongs to the iron-sulfur cluster assembly SufBD family.</text>
</comment>
<feature type="domain" description="SUF system FeS cluster assembly SufBD N-terminal" evidence="3">
    <location>
        <begin position="23"/>
        <end position="168"/>
    </location>
</feature>
<dbReference type="PANTHER" id="PTHR43575">
    <property type="entry name" value="PROTEIN ABCI7, CHLOROPLASTIC"/>
    <property type="match status" value="1"/>
</dbReference>
<dbReference type="SUPFAM" id="SSF101960">
    <property type="entry name" value="Stabilizer of iron transporter SufD"/>
    <property type="match status" value="1"/>
</dbReference>
<evidence type="ECO:0000313" key="5">
    <source>
        <dbReference type="Proteomes" id="UP000667650"/>
    </source>
</evidence>
<dbReference type="InterPro" id="IPR011542">
    <property type="entry name" value="SUF_FeS_clus_asmbl_SufD"/>
</dbReference>
<comment type="caution">
    <text evidence="4">The sequence shown here is derived from an EMBL/GenBank/DDBJ whole genome shotgun (WGS) entry which is preliminary data.</text>
</comment>
<dbReference type="NCBIfam" id="TIGR01981">
    <property type="entry name" value="sufD"/>
    <property type="match status" value="1"/>
</dbReference>
<evidence type="ECO:0000256" key="1">
    <source>
        <dbReference type="ARBA" id="ARBA00043967"/>
    </source>
</evidence>
<dbReference type="RefSeq" id="WP_166522968.1">
    <property type="nucleotide sequence ID" value="NZ_JAAABI010000002.1"/>
</dbReference>
<proteinExistence type="inferred from homology"/>
<dbReference type="EMBL" id="JAAABI010000002">
    <property type="protein sequence ID" value="NAY91553.1"/>
    <property type="molecule type" value="Genomic_DNA"/>
</dbReference>
<dbReference type="InterPro" id="IPR037284">
    <property type="entry name" value="SUF_FeS_clus_asmbl_SufBD_sf"/>
</dbReference>
<keyword evidence="5" id="KW-1185">Reference proteome</keyword>
<protein>
    <submittedName>
        <fullName evidence="4">Fe-S cluster assembly protein SufD</fullName>
    </submittedName>
</protein>
<dbReference type="Pfam" id="PF01458">
    <property type="entry name" value="SUFBD_core"/>
    <property type="match status" value="1"/>
</dbReference>
<dbReference type="AlphaFoldDB" id="A0A964WX87"/>
<dbReference type="Proteomes" id="UP000667650">
    <property type="component" value="Unassembled WGS sequence"/>
</dbReference>
<reference evidence="4" key="1">
    <citation type="submission" date="2020-01" db="EMBL/GenBank/DDBJ databases">
        <title>Muricauda ochracea sp. nov., isolated from a tidal flat of Garorim bay in Korea.</title>
        <authorList>
            <person name="Kim D."/>
            <person name="Yoo Y."/>
            <person name="Kim J.-J."/>
        </authorList>
    </citation>
    <scope>NUCLEOTIDE SEQUENCE</scope>
    <source>
        <strain evidence="4">JGD-17</strain>
    </source>
</reference>
<evidence type="ECO:0000259" key="2">
    <source>
        <dbReference type="Pfam" id="PF01458"/>
    </source>
</evidence>
<dbReference type="PANTHER" id="PTHR43575:SF1">
    <property type="entry name" value="PROTEIN ABCI7, CHLOROPLASTIC"/>
    <property type="match status" value="1"/>
</dbReference>
<dbReference type="GO" id="GO:0016226">
    <property type="term" value="P:iron-sulfur cluster assembly"/>
    <property type="evidence" value="ECO:0007669"/>
    <property type="project" value="InterPro"/>
</dbReference>
<accession>A0A964WX87</accession>
<sequence length="438" mass="49664">MDLKDKLLSSFLAFENNVDLDHPVHEVRSEAIKTFEEKGFPSKKEEAWKYTSLNNLQKVDFSIFPKEENTLEFRDIKKYFLHEIDTYKIVFIDGVYSSYLSETTHDGVDVCLMSAALTKPQYKPVIDVYFNKVASKDESLTTLNTAFSREGAYIYIPKNKVPKKPIQILHLATGNEAAVMLQPRNLIIAEENAELQVIERHQSLTKNEVFTNSVTEIFAAKDAIVDYYKVQNDANTASLVDNTYISQKDNSVVRVHTFSFGGKLTRNNLNFYQNGERIDSTLKGVTILGEKQHVDHHTLVHHANPNCESHQDYKGIYGEKSTGVFNGKIIVDRIAQKTNAFQQNNNILISDKATINTKPQLEIFADDVKCSHGCTIGQLDEEALFYLRSRGIPKKEATALLMYAFANNVLQSVRIPELKSRINKIIANKLGVRVGFEL</sequence>
<dbReference type="InterPro" id="IPR055346">
    <property type="entry name" value="Fe-S_cluster_assembly_SufBD"/>
</dbReference>
<evidence type="ECO:0000313" key="4">
    <source>
        <dbReference type="EMBL" id="NAY91553.1"/>
    </source>
</evidence>